<proteinExistence type="predicted"/>
<dbReference type="RefSeq" id="WP_183659456.1">
    <property type="nucleotide sequence ID" value="NZ_JACIBV010000001.1"/>
</dbReference>
<evidence type="ECO:0000259" key="2">
    <source>
        <dbReference type="Pfam" id="PF00296"/>
    </source>
</evidence>
<sequence>MTDRDDMRAGASESGRSGFGERGTTDRMRIGVGLPAAVPGTDMTTLGQWAADSERAGFDAVGVIDRLVYDNLEPLTALAAAAARTSRVELVTTVLNVGWRNNPVLLAKQLASVERISGGRLTAGLGLGGWPEDFAAGQVSQKGGAALWASTLETLAQVWAGKLGGQGGPMPELPEGRPALLFGGLVPAAFARAATHGEGWVAPLFGLSVLQEGAAAVRGVWEGAGRPGRPRVMTGRYFGLGHGADPVADEYLRHYYGDAFFSMVRADTLTTSEHLRAELTALRAAGVTDVVLYPTSSGLEQVGLLADALHAAGFPLTGG</sequence>
<evidence type="ECO:0000256" key="1">
    <source>
        <dbReference type="SAM" id="MobiDB-lite"/>
    </source>
</evidence>
<keyword evidence="3" id="KW-0560">Oxidoreductase</keyword>
<dbReference type="AlphaFoldDB" id="A0A7W5V8A9"/>
<keyword evidence="4" id="KW-1185">Reference proteome</keyword>
<dbReference type="Gene3D" id="3.20.20.30">
    <property type="entry name" value="Luciferase-like domain"/>
    <property type="match status" value="1"/>
</dbReference>
<dbReference type="PANTHER" id="PTHR30011:SF32">
    <property type="entry name" value="CONSERVED PROTEIN"/>
    <property type="match status" value="1"/>
</dbReference>
<dbReference type="GeneID" id="95394498"/>
<dbReference type="GO" id="GO:0004497">
    <property type="term" value="F:monooxygenase activity"/>
    <property type="evidence" value="ECO:0007669"/>
    <property type="project" value="UniProtKB-KW"/>
</dbReference>
<dbReference type="EMBL" id="JACIBV010000001">
    <property type="protein sequence ID" value="MBB3732462.1"/>
    <property type="molecule type" value="Genomic_DNA"/>
</dbReference>
<dbReference type="InterPro" id="IPR011251">
    <property type="entry name" value="Luciferase-like_dom"/>
</dbReference>
<keyword evidence="3" id="KW-0503">Monooxygenase</keyword>
<dbReference type="SUPFAM" id="SSF51679">
    <property type="entry name" value="Bacterial luciferase-like"/>
    <property type="match status" value="1"/>
</dbReference>
<comment type="caution">
    <text evidence="3">The sequence shown here is derived from an EMBL/GenBank/DDBJ whole genome shotgun (WGS) entry which is preliminary data.</text>
</comment>
<gene>
    <name evidence="3" type="ORF">FHR33_008322</name>
</gene>
<organism evidence="3 4">
    <name type="scientific">Nonomuraea dietziae</name>
    <dbReference type="NCBI Taxonomy" id="65515"/>
    <lineage>
        <taxon>Bacteria</taxon>
        <taxon>Bacillati</taxon>
        <taxon>Actinomycetota</taxon>
        <taxon>Actinomycetes</taxon>
        <taxon>Streptosporangiales</taxon>
        <taxon>Streptosporangiaceae</taxon>
        <taxon>Nonomuraea</taxon>
    </lineage>
</organism>
<dbReference type="GO" id="GO:0016705">
    <property type="term" value="F:oxidoreductase activity, acting on paired donors, with incorporation or reduction of molecular oxygen"/>
    <property type="evidence" value="ECO:0007669"/>
    <property type="project" value="InterPro"/>
</dbReference>
<reference evidence="3 4" key="1">
    <citation type="submission" date="2020-08" db="EMBL/GenBank/DDBJ databases">
        <title>Sequencing the genomes of 1000 actinobacteria strains.</title>
        <authorList>
            <person name="Klenk H.-P."/>
        </authorList>
    </citation>
    <scope>NUCLEOTIDE SEQUENCE [LARGE SCALE GENOMIC DNA]</scope>
    <source>
        <strain evidence="3 4">DSM 44320</strain>
    </source>
</reference>
<evidence type="ECO:0000313" key="4">
    <source>
        <dbReference type="Proteomes" id="UP000579945"/>
    </source>
</evidence>
<feature type="domain" description="Luciferase-like" evidence="2">
    <location>
        <begin position="36"/>
        <end position="257"/>
    </location>
</feature>
<dbReference type="InterPro" id="IPR036661">
    <property type="entry name" value="Luciferase-like_sf"/>
</dbReference>
<evidence type="ECO:0000313" key="3">
    <source>
        <dbReference type="EMBL" id="MBB3732462.1"/>
    </source>
</evidence>
<dbReference type="InterPro" id="IPR051260">
    <property type="entry name" value="Diverse_substr_monoxygenases"/>
</dbReference>
<name>A0A7W5V8A9_9ACTN</name>
<dbReference type="Pfam" id="PF00296">
    <property type="entry name" value="Bac_luciferase"/>
    <property type="match status" value="1"/>
</dbReference>
<dbReference type="Proteomes" id="UP000579945">
    <property type="component" value="Unassembled WGS sequence"/>
</dbReference>
<accession>A0A7W5V8A9</accession>
<dbReference type="PANTHER" id="PTHR30011">
    <property type="entry name" value="ALKANESULFONATE MONOOXYGENASE-RELATED"/>
    <property type="match status" value="1"/>
</dbReference>
<protein>
    <submittedName>
        <fullName evidence="3">Alkanesulfonate monooxygenase SsuD/methylene tetrahydromethanopterin reductase-like flavin-dependent oxidoreductase (Luciferase family)</fullName>
    </submittedName>
</protein>
<feature type="region of interest" description="Disordered" evidence="1">
    <location>
        <begin position="1"/>
        <end position="26"/>
    </location>
</feature>